<keyword evidence="6 9" id="KW-1133">Transmembrane helix</keyword>
<feature type="transmembrane region" description="Helical" evidence="9">
    <location>
        <begin position="312"/>
        <end position="330"/>
    </location>
</feature>
<evidence type="ECO:0000256" key="1">
    <source>
        <dbReference type="ARBA" id="ARBA00004429"/>
    </source>
</evidence>
<evidence type="ECO:0000256" key="8">
    <source>
        <dbReference type="ARBA" id="ARBA00035655"/>
    </source>
</evidence>
<feature type="transmembrane region" description="Helical" evidence="9">
    <location>
        <begin position="71"/>
        <end position="92"/>
    </location>
</feature>
<evidence type="ECO:0000256" key="7">
    <source>
        <dbReference type="ARBA" id="ARBA00023136"/>
    </source>
</evidence>
<comment type="subcellular location">
    <subcellularLocation>
        <location evidence="1">Cell inner membrane</location>
        <topology evidence="1">Multi-pass membrane protein</topology>
    </subcellularLocation>
</comment>
<reference evidence="10" key="1">
    <citation type="submission" date="2021-03" db="EMBL/GenBank/DDBJ databases">
        <title>Alkalibacter marinus sp. nov., isolated from tidal flat sediment.</title>
        <authorList>
            <person name="Namirimu T."/>
            <person name="Yang J.-A."/>
            <person name="Yang S.-H."/>
            <person name="Kim Y.-J."/>
            <person name="Kwon K.K."/>
        </authorList>
    </citation>
    <scope>NUCLEOTIDE SEQUENCE</scope>
    <source>
        <strain evidence="10">ES005</strain>
    </source>
</reference>
<sequence>MGKNFNKGQATVGFILILAIAAFSLLYWKVNIKFDSVHLVTGVIIGYVLSRSRFGFAGGVKRVYVTGEASLTTALMLMFGITTVAVGAIHYTGLVQFTPFINPVTLGLFLGGFLFGMGMILAGGCASGTLTDSGEGEGGAWIGLIFFILGSVLGVYVKDAITATSIGKAGTGIYLPDYLGIPGAILVSLLGLFAIYWLAKSYENKRKANDAYEKTQFADFEAPIQDDGPFQLFSFKTYHKLFVERWTFITGGILLAFLYVFIVVTSGTQWGVTGVFTSWGVGFLQLLGMEFPGAGFAGAVSDVNNGLVLSSVGMRNVGLILGALAYFLTAGRFKLNFKLKPVDILFYAIGGTLMGVGARLANGCNVGALFSGIVNLSLGGWVFLLTMTLGGLFSLKVFAGKTSTVPIVRCKK</sequence>
<feature type="transmembrane region" description="Helical" evidence="9">
    <location>
        <begin position="381"/>
        <end position="399"/>
    </location>
</feature>
<dbReference type="RefSeq" id="WP_207300443.1">
    <property type="nucleotide sequence ID" value="NZ_CP071444.1"/>
</dbReference>
<keyword evidence="2" id="KW-0813">Transport</keyword>
<feature type="transmembrane region" description="Helical" evidence="9">
    <location>
        <begin position="12"/>
        <end position="28"/>
    </location>
</feature>
<dbReference type="InterPro" id="IPR007272">
    <property type="entry name" value="Sulf_transp_TsuA/YedE"/>
</dbReference>
<evidence type="ECO:0000313" key="10">
    <source>
        <dbReference type="EMBL" id="QSX09104.1"/>
    </source>
</evidence>
<dbReference type="Pfam" id="PF04143">
    <property type="entry name" value="Sulf_transp"/>
    <property type="match status" value="1"/>
</dbReference>
<dbReference type="EMBL" id="CP071444">
    <property type="protein sequence ID" value="QSX09104.1"/>
    <property type="molecule type" value="Genomic_DNA"/>
</dbReference>
<evidence type="ECO:0000313" key="11">
    <source>
        <dbReference type="Proteomes" id="UP000663499"/>
    </source>
</evidence>
<feature type="transmembrane region" description="Helical" evidence="9">
    <location>
        <begin position="138"/>
        <end position="158"/>
    </location>
</feature>
<evidence type="ECO:0000256" key="6">
    <source>
        <dbReference type="ARBA" id="ARBA00022989"/>
    </source>
</evidence>
<evidence type="ECO:0000256" key="3">
    <source>
        <dbReference type="ARBA" id="ARBA00022475"/>
    </source>
</evidence>
<dbReference type="AlphaFoldDB" id="A0A974XFW3"/>
<keyword evidence="11" id="KW-1185">Reference proteome</keyword>
<evidence type="ECO:0000256" key="5">
    <source>
        <dbReference type="ARBA" id="ARBA00022692"/>
    </source>
</evidence>
<accession>A0A974XFW3</accession>
<dbReference type="PANTHER" id="PTHR30574:SF1">
    <property type="entry name" value="SULPHUR TRANSPORT DOMAIN-CONTAINING PROTEIN"/>
    <property type="match status" value="1"/>
</dbReference>
<protein>
    <submittedName>
        <fullName evidence="10">YeeE/YedE family protein</fullName>
    </submittedName>
</protein>
<dbReference type="GO" id="GO:0005886">
    <property type="term" value="C:plasma membrane"/>
    <property type="evidence" value="ECO:0007669"/>
    <property type="project" value="UniProtKB-SubCell"/>
</dbReference>
<evidence type="ECO:0000256" key="4">
    <source>
        <dbReference type="ARBA" id="ARBA00022519"/>
    </source>
</evidence>
<dbReference type="Proteomes" id="UP000663499">
    <property type="component" value="Chromosome"/>
</dbReference>
<feature type="transmembrane region" description="Helical" evidence="9">
    <location>
        <begin position="34"/>
        <end position="50"/>
    </location>
</feature>
<gene>
    <name evidence="10" type="ORF">J0B03_03275</name>
</gene>
<feature type="transmembrane region" description="Helical" evidence="9">
    <location>
        <begin position="246"/>
        <end position="264"/>
    </location>
</feature>
<dbReference type="PANTHER" id="PTHR30574">
    <property type="entry name" value="INNER MEMBRANE PROTEIN YEDE"/>
    <property type="match status" value="1"/>
</dbReference>
<comment type="similarity">
    <text evidence="8">Belongs to the TsuA/YedE (TC 9.B.102) family.</text>
</comment>
<proteinExistence type="inferred from homology"/>
<keyword evidence="3" id="KW-1003">Cell membrane</keyword>
<keyword evidence="5 9" id="KW-0812">Transmembrane</keyword>
<organism evidence="10 11">
    <name type="scientific">Alkalibacter rhizosphaerae</name>
    <dbReference type="NCBI Taxonomy" id="2815577"/>
    <lineage>
        <taxon>Bacteria</taxon>
        <taxon>Bacillati</taxon>
        <taxon>Bacillota</taxon>
        <taxon>Clostridia</taxon>
        <taxon>Eubacteriales</taxon>
        <taxon>Eubacteriaceae</taxon>
        <taxon>Alkalibacter</taxon>
    </lineage>
</organism>
<feature type="transmembrane region" description="Helical" evidence="9">
    <location>
        <begin position="104"/>
        <end position="126"/>
    </location>
</feature>
<evidence type="ECO:0000256" key="2">
    <source>
        <dbReference type="ARBA" id="ARBA00022448"/>
    </source>
</evidence>
<feature type="transmembrane region" description="Helical" evidence="9">
    <location>
        <begin position="178"/>
        <end position="199"/>
    </location>
</feature>
<dbReference type="KEGG" id="alka:J0B03_03275"/>
<keyword evidence="7 9" id="KW-0472">Membrane</keyword>
<name>A0A974XFW3_9FIRM</name>
<evidence type="ECO:0000256" key="9">
    <source>
        <dbReference type="SAM" id="Phobius"/>
    </source>
</evidence>
<feature type="transmembrane region" description="Helical" evidence="9">
    <location>
        <begin position="342"/>
        <end position="361"/>
    </location>
</feature>
<keyword evidence="4" id="KW-0997">Cell inner membrane</keyword>